<evidence type="ECO:0000256" key="4">
    <source>
        <dbReference type="ARBA" id="ARBA00023136"/>
    </source>
</evidence>
<dbReference type="FunFam" id="1.10.287.70:FF:000020">
    <property type="entry name" value="Potassium channel, voltage-gated eag-related subfamily H, member 7"/>
    <property type="match status" value="1"/>
</dbReference>
<feature type="non-terminal residue" evidence="7">
    <location>
        <position position="1"/>
    </location>
</feature>
<dbReference type="InterPro" id="IPR003938">
    <property type="entry name" value="K_chnl_volt-dep_EAG/ELK/ERG"/>
</dbReference>
<feature type="non-terminal residue" evidence="7">
    <location>
        <position position="575"/>
    </location>
</feature>
<feature type="transmembrane region" description="Helical" evidence="5">
    <location>
        <begin position="374"/>
        <end position="398"/>
    </location>
</feature>
<dbReference type="GO" id="GO:0005886">
    <property type="term" value="C:plasma membrane"/>
    <property type="evidence" value="ECO:0007669"/>
    <property type="project" value="TreeGrafter"/>
</dbReference>
<dbReference type="Pfam" id="PF00520">
    <property type="entry name" value="Ion_trans"/>
    <property type="match status" value="1"/>
</dbReference>
<evidence type="ECO:0000313" key="8">
    <source>
        <dbReference type="Proteomes" id="UP000078046"/>
    </source>
</evidence>
<organism evidence="7 8">
    <name type="scientific">Intoshia linei</name>
    <dbReference type="NCBI Taxonomy" id="1819745"/>
    <lineage>
        <taxon>Eukaryota</taxon>
        <taxon>Metazoa</taxon>
        <taxon>Spiralia</taxon>
        <taxon>Lophotrochozoa</taxon>
        <taxon>Mesozoa</taxon>
        <taxon>Orthonectida</taxon>
        <taxon>Rhopaluridae</taxon>
        <taxon>Intoshia</taxon>
    </lineage>
</organism>
<proteinExistence type="predicted"/>
<feature type="transmembrane region" description="Helical" evidence="5">
    <location>
        <begin position="469"/>
        <end position="493"/>
    </location>
</feature>
<evidence type="ECO:0000313" key="7">
    <source>
        <dbReference type="EMBL" id="OAF64177.1"/>
    </source>
</evidence>
<evidence type="ECO:0000256" key="2">
    <source>
        <dbReference type="ARBA" id="ARBA00022692"/>
    </source>
</evidence>
<gene>
    <name evidence="7" type="ORF">A3Q56_08115</name>
</gene>
<keyword evidence="2 5" id="KW-0812">Transmembrane</keyword>
<keyword evidence="4 5" id="KW-0472">Membrane</keyword>
<dbReference type="GO" id="GO:0042391">
    <property type="term" value="P:regulation of membrane potential"/>
    <property type="evidence" value="ECO:0007669"/>
    <property type="project" value="TreeGrafter"/>
</dbReference>
<dbReference type="SUPFAM" id="SSF81324">
    <property type="entry name" value="Voltage-gated potassium channels"/>
    <property type="match status" value="1"/>
</dbReference>
<dbReference type="SUPFAM" id="SSF51206">
    <property type="entry name" value="cAMP-binding domain-like"/>
    <property type="match status" value="1"/>
</dbReference>
<sequence>SNLLCSILVASVRDYEETLNFYVLNFEDLTHAPTLDSYENIAKKKSKNSNLKLSKFIIFPDPRNKSLRLKMERKRSFFSKYNKLPRKIKRYSNGNKRQVSEPFINMNNKSNTMNGLSERSQSICHFDYKSLNFLSVPLNKQKSLSDTKLRLNQLSSRISQSQPNNCANLTVPTKCEVGNLLPQKTQYIRNSDIKSSKHQKVVQILSLGSDILPEYRMAMPRFYMFTLLHYSGFKAAWDWLILLLVIYTAIFTPYMAVFVLSEPHYLHRRKFLSFSGSLHIIDAIVDIMFVIDIVINFRTTYVNQNNEVIAHPKKIAIHYLKRWFILDFIAAIPFDLILVKYDTDDTATLTGLLKTARLLRLVRVARKLDRYSEYGAAVLLLLMSMFALIAHWLACIWYQIGKIERPQLSEPRIGWLDELSRQTYQPYINITQGGPSLRSKYITALYFTFSSLTSVGFGNVSPNTNTEKVFSICVMLIGSLMHASVFGNVAAIIQRLYSGSARYYLQMLRLREFIVIHQITNPLKRRMENYFQNVWSYTKGVDNHSIMNIFPKFLKVDISTHLKRNLFNSFNVFAS</sequence>
<dbReference type="PANTHER" id="PTHR10217">
    <property type="entry name" value="VOLTAGE AND LIGAND GATED POTASSIUM CHANNEL"/>
    <property type="match status" value="1"/>
</dbReference>
<dbReference type="InterPro" id="IPR018490">
    <property type="entry name" value="cNMP-bd_dom_sf"/>
</dbReference>
<comment type="subcellular location">
    <subcellularLocation>
        <location evidence="1">Membrane</location>
        <topology evidence="1">Multi-pass membrane protein</topology>
    </subcellularLocation>
</comment>
<feature type="domain" description="Ion transport" evidence="6">
    <location>
        <begin position="236"/>
        <end position="498"/>
    </location>
</feature>
<protein>
    <recommendedName>
        <fullName evidence="6">Ion transport domain-containing protein</fullName>
    </recommendedName>
</protein>
<dbReference type="PANTHER" id="PTHR10217:SF548">
    <property type="entry name" value="GH12235P"/>
    <property type="match status" value="1"/>
</dbReference>
<keyword evidence="3 5" id="KW-1133">Transmembrane helix</keyword>
<dbReference type="Proteomes" id="UP000078046">
    <property type="component" value="Unassembled WGS sequence"/>
</dbReference>
<dbReference type="Gene3D" id="1.10.1200.260">
    <property type="match status" value="1"/>
</dbReference>
<comment type="caution">
    <text evidence="7">The sequence shown here is derived from an EMBL/GenBank/DDBJ whole genome shotgun (WGS) entry which is preliminary data.</text>
</comment>
<accession>A0A177AQ81</accession>
<evidence type="ECO:0000256" key="3">
    <source>
        <dbReference type="ARBA" id="ARBA00022989"/>
    </source>
</evidence>
<evidence type="ECO:0000259" key="6">
    <source>
        <dbReference type="Pfam" id="PF00520"/>
    </source>
</evidence>
<dbReference type="OrthoDB" id="432483at2759"/>
<feature type="transmembrane region" description="Helical" evidence="5">
    <location>
        <begin position="239"/>
        <end position="260"/>
    </location>
</feature>
<dbReference type="PRINTS" id="PR01463">
    <property type="entry name" value="EAGCHANLFMLY"/>
</dbReference>
<dbReference type="GO" id="GO:0005242">
    <property type="term" value="F:inward rectifier potassium channel activity"/>
    <property type="evidence" value="ECO:0007669"/>
    <property type="project" value="TreeGrafter"/>
</dbReference>
<name>A0A177AQ81_9BILA</name>
<evidence type="ECO:0000256" key="1">
    <source>
        <dbReference type="ARBA" id="ARBA00004141"/>
    </source>
</evidence>
<dbReference type="InterPro" id="IPR003967">
    <property type="entry name" value="K_chnl_volt-dep_ERG"/>
</dbReference>
<reference evidence="7 8" key="1">
    <citation type="submission" date="2016-04" db="EMBL/GenBank/DDBJ databases">
        <title>The genome of Intoshia linei affirms orthonectids as highly simplified spiralians.</title>
        <authorList>
            <person name="Mikhailov K.V."/>
            <person name="Slusarev G.S."/>
            <person name="Nikitin M.A."/>
            <person name="Logacheva M.D."/>
            <person name="Penin A."/>
            <person name="Aleoshin V."/>
            <person name="Panchin Y.V."/>
        </authorList>
    </citation>
    <scope>NUCLEOTIDE SEQUENCE [LARGE SCALE GENOMIC DNA]</scope>
    <source>
        <strain evidence="7">Intl2013</strain>
        <tissue evidence="7">Whole animal</tissue>
    </source>
</reference>
<dbReference type="PRINTS" id="PR01470">
    <property type="entry name" value="ERGCHANNEL"/>
</dbReference>
<dbReference type="Gene3D" id="1.10.287.70">
    <property type="match status" value="1"/>
</dbReference>
<keyword evidence="8" id="KW-1185">Reference proteome</keyword>
<dbReference type="InterPro" id="IPR005821">
    <property type="entry name" value="Ion_trans_dom"/>
</dbReference>
<evidence type="ECO:0000256" key="5">
    <source>
        <dbReference type="SAM" id="Phobius"/>
    </source>
</evidence>
<dbReference type="InterPro" id="IPR050818">
    <property type="entry name" value="KCNH_animal-type"/>
</dbReference>
<dbReference type="EMBL" id="LWCA01002052">
    <property type="protein sequence ID" value="OAF64177.1"/>
    <property type="molecule type" value="Genomic_DNA"/>
</dbReference>
<dbReference type="AlphaFoldDB" id="A0A177AQ81"/>
<feature type="transmembrane region" description="Helical" evidence="5">
    <location>
        <begin position="441"/>
        <end position="457"/>
    </location>
</feature>
<feature type="transmembrane region" description="Helical" evidence="5">
    <location>
        <begin position="323"/>
        <end position="341"/>
    </location>
</feature>